<dbReference type="PANTHER" id="PTHR22749">
    <property type="entry name" value="RIBOFLAVIN KINASE/FMN ADENYLYLTRANSFERASE"/>
    <property type="match status" value="1"/>
</dbReference>
<evidence type="ECO:0000313" key="11">
    <source>
        <dbReference type="EMBL" id="SUZ95607.1"/>
    </source>
</evidence>
<dbReference type="EMBL" id="UINC01002339">
    <property type="protein sequence ID" value="SUZ95607.1"/>
    <property type="molecule type" value="Genomic_DNA"/>
</dbReference>
<comment type="similarity">
    <text evidence="2">Belongs to the RibF family.</text>
</comment>
<dbReference type="GO" id="GO:0003919">
    <property type="term" value="F:FMN adenylyltransferase activity"/>
    <property type="evidence" value="ECO:0007669"/>
    <property type="project" value="InterPro"/>
</dbReference>
<dbReference type="SMART" id="SM00904">
    <property type="entry name" value="Flavokinase"/>
    <property type="match status" value="1"/>
</dbReference>
<dbReference type="InterPro" id="IPR023465">
    <property type="entry name" value="Riboflavin_kinase_dom_sf"/>
</dbReference>
<keyword evidence="5" id="KW-0808">Transferase</keyword>
<evidence type="ECO:0000259" key="10">
    <source>
        <dbReference type="SMART" id="SM00904"/>
    </source>
</evidence>
<dbReference type="Gene3D" id="2.40.30.30">
    <property type="entry name" value="Riboflavin kinase-like"/>
    <property type="match status" value="1"/>
</dbReference>
<proteinExistence type="inferred from homology"/>
<dbReference type="UniPathway" id="UPA00277">
    <property type="reaction ID" value="UER00407"/>
</dbReference>
<evidence type="ECO:0000256" key="4">
    <source>
        <dbReference type="ARBA" id="ARBA00022643"/>
    </source>
</evidence>
<keyword evidence="4" id="KW-0288">FMN</keyword>
<dbReference type="GO" id="GO:0009231">
    <property type="term" value="P:riboflavin biosynthetic process"/>
    <property type="evidence" value="ECO:0007669"/>
    <property type="project" value="InterPro"/>
</dbReference>
<evidence type="ECO:0000256" key="1">
    <source>
        <dbReference type="ARBA" id="ARBA00004726"/>
    </source>
</evidence>
<accession>A0A381S050</accession>
<dbReference type="Pfam" id="PF06574">
    <property type="entry name" value="FAD_syn"/>
    <property type="match status" value="1"/>
</dbReference>
<dbReference type="GO" id="GO:0005524">
    <property type="term" value="F:ATP binding"/>
    <property type="evidence" value="ECO:0007669"/>
    <property type="project" value="UniProtKB-KW"/>
</dbReference>
<dbReference type="GO" id="GO:0006747">
    <property type="term" value="P:FAD biosynthetic process"/>
    <property type="evidence" value="ECO:0007669"/>
    <property type="project" value="UniProtKB-UniPathway"/>
</dbReference>
<feature type="domain" description="Riboflavin kinase" evidence="10">
    <location>
        <begin position="112"/>
        <end position="238"/>
    </location>
</feature>
<sequence length="241" mass="27879">MHIEKKLEILNSLYLDVVLVIPFDEQFSKIKAADFLTDIVVKNFHPSYFIIGYDHHFGFEREGSPQFLKNFAENNGFSVDIVEPVSDESVNISSTHIRKLIKQGYVRRASFELGWVFGFNSNVIHGAGRGKSLGFPTANFIPEEKNQLIPANGVYCIRGRINGKNLYGMCNLGVRPTFGETDFVMEAHFIDEKLDNFYDKTITVEFLERIRDEKKFSNPQELIKQLNKDKEFCMRLMQKYK</sequence>
<evidence type="ECO:0000256" key="2">
    <source>
        <dbReference type="ARBA" id="ARBA00010214"/>
    </source>
</evidence>
<dbReference type="GO" id="GO:0008531">
    <property type="term" value="F:riboflavin kinase activity"/>
    <property type="evidence" value="ECO:0007669"/>
    <property type="project" value="InterPro"/>
</dbReference>
<dbReference type="InterPro" id="IPR014729">
    <property type="entry name" value="Rossmann-like_a/b/a_fold"/>
</dbReference>
<evidence type="ECO:0000256" key="6">
    <source>
        <dbReference type="ARBA" id="ARBA00022695"/>
    </source>
</evidence>
<name>A0A381S050_9ZZZZ</name>
<keyword evidence="8" id="KW-0274">FAD</keyword>
<evidence type="ECO:0000256" key="3">
    <source>
        <dbReference type="ARBA" id="ARBA00022630"/>
    </source>
</evidence>
<protein>
    <recommendedName>
        <fullName evidence="10">Riboflavin kinase domain-containing protein</fullName>
    </recommendedName>
</protein>
<dbReference type="AlphaFoldDB" id="A0A381S050"/>
<dbReference type="InterPro" id="IPR023468">
    <property type="entry name" value="Riboflavin_kinase"/>
</dbReference>
<dbReference type="Gene3D" id="3.40.50.620">
    <property type="entry name" value="HUPs"/>
    <property type="match status" value="1"/>
</dbReference>
<dbReference type="SUPFAM" id="SSF82114">
    <property type="entry name" value="Riboflavin kinase-like"/>
    <property type="match status" value="1"/>
</dbReference>
<evidence type="ECO:0000256" key="5">
    <source>
        <dbReference type="ARBA" id="ARBA00022679"/>
    </source>
</evidence>
<gene>
    <name evidence="11" type="ORF">METZ01_LOCUS48461</name>
</gene>
<dbReference type="InterPro" id="IPR015865">
    <property type="entry name" value="Riboflavin_kinase_bac/euk"/>
</dbReference>
<dbReference type="SUPFAM" id="SSF52374">
    <property type="entry name" value="Nucleotidylyl transferase"/>
    <property type="match status" value="1"/>
</dbReference>
<dbReference type="Pfam" id="PF01687">
    <property type="entry name" value="Flavokinase"/>
    <property type="match status" value="1"/>
</dbReference>
<reference evidence="11" key="1">
    <citation type="submission" date="2018-05" db="EMBL/GenBank/DDBJ databases">
        <authorList>
            <person name="Lanie J.A."/>
            <person name="Ng W.-L."/>
            <person name="Kazmierczak K.M."/>
            <person name="Andrzejewski T.M."/>
            <person name="Davidsen T.M."/>
            <person name="Wayne K.J."/>
            <person name="Tettelin H."/>
            <person name="Glass J.I."/>
            <person name="Rusch D."/>
            <person name="Podicherti R."/>
            <person name="Tsui H.-C.T."/>
            <person name="Winkler M.E."/>
        </authorList>
    </citation>
    <scope>NUCLEOTIDE SEQUENCE</scope>
</reference>
<keyword evidence="9" id="KW-0067">ATP-binding</keyword>
<comment type="pathway">
    <text evidence="1">Cofactor biosynthesis; FAD biosynthesis; FAD from FMN: step 1/1.</text>
</comment>
<dbReference type="InterPro" id="IPR015864">
    <property type="entry name" value="FAD_synthase"/>
</dbReference>
<organism evidence="11">
    <name type="scientific">marine metagenome</name>
    <dbReference type="NCBI Taxonomy" id="408172"/>
    <lineage>
        <taxon>unclassified sequences</taxon>
        <taxon>metagenomes</taxon>
        <taxon>ecological metagenomes</taxon>
    </lineage>
</organism>
<keyword evidence="6" id="KW-0548">Nucleotidyltransferase</keyword>
<keyword evidence="3" id="KW-0285">Flavoprotein</keyword>
<evidence type="ECO:0000256" key="8">
    <source>
        <dbReference type="ARBA" id="ARBA00022827"/>
    </source>
</evidence>
<evidence type="ECO:0000256" key="7">
    <source>
        <dbReference type="ARBA" id="ARBA00022741"/>
    </source>
</evidence>
<keyword evidence="7" id="KW-0547">Nucleotide-binding</keyword>
<dbReference type="PANTHER" id="PTHR22749:SF6">
    <property type="entry name" value="RIBOFLAVIN KINASE"/>
    <property type="match status" value="1"/>
</dbReference>
<evidence type="ECO:0000256" key="9">
    <source>
        <dbReference type="ARBA" id="ARBA00022840"/>
    </source>
</evidence>
<dbReference type="GO" id="GO:0009398">
    <property type="term" value="P:FMN biosynthetic process"/>
    <property type="evidence" value="ECO:0007669"/>
    <property type="project" value="TreeGrafter"/>
</dbReference>